<dbReference type="Proteomes" id="UP000010478">
    <property type="component" value="Plasmid pOSC7112.02"/>
</dbReference>
<dbReference type="InterPro" id="IPR015943">
    <property type="entry name" value="WD40/YVTN_repeat-like_dom_sf"/>
</dbReference>
<dbReference type="PROSITE" id="PS50082">
    <property type="entry name" value="WD_REPEATS_2"/>
    <property type="match status" value="6"/>
</dbReference>
<dbReference type="PRINTS" id="PR00320">
    <property type="entry name" value="GPROTEINBRPT"/>
</dbReference>
<sequence length="362" mass="39593">MQNLSPRQYLLDEYFKYLHLPSQPVLSPPDRSQKIEEKEQREQEQAVREKNYYAFFRYLRTFKGHSAPVYSVLFSSDGKTLVSGSADGIITVRNLNGDREHHTLIGHIQAVISLAFSPDGKTLVSGSADSTIKLWNFNTGQEIQSLIGHVSSVISIVISPDSKTLVSSSADTTIKLWDLSTAQVKSNLIGHANSVLSVAISPDGQTLVSGSADATVKLWDLRTGQEIRTLDEGGGFVFAVCFHPHEPILISVHENRTIKLWNLLSGEVIRSIPTSEMVVSVAISPHGKTLVGASGSSPMWVIGMWNLDTGKMISSFRGYDGPIYHQDIVYTVAFSPDGQTLGSGSKDTTVKLWGVPPPINIE</sequence>
<dbReference type="PANTHER" id="PTHR19879">
    <property type="entry name" value="TRANSCRIPTION INITIATION FACTOR TFIID"/>
    <property type="match status" value="1"/>
</dbReference>
<dbReference type="PROSITE" id="PS50294">
    <property type="entry name" value="WD_REPEATS_REGION"/>
    <property type="match status" value="5"/>
</dbReference>
<organism evidence="4 5">
    <name type="scientific">Phormidium nigroviride PCC 7112</name>
    <dbReference type="NCBI Taxonomy" id="179408"/>
    <lineage>
        <taxon>Bacteria</taxon>
        <taxon>Bacillati</taxon>
        <taxon>Cyanobacteriota</taxon>
        <taxon>Cyanophyceae</taxon>
        <taxon>Oscillatoriophycideae</taxon>
        <taxon>Oscillatoriales</taxon>
        <taxon>Oscillatoriaceae</taxon>
        <taxon>Phormidium</taxon>
    </lineage>
</organism>
<accession>K9VUC9</accession>
<dbReference type="InterPro" id="IPR036322">
    <property type="entry name" value="WD40_repeat_dom_sf"/>
</dbReference>
<dbReference type="OrthoDB" id="422888at2"/>
<dbReference type="PROSITE" id="PS00678">
    <property type="entry name" value="WD_REPEATS_1"/>
    <property type="match status" value="4"/>
</dbReference>
<reference evidence="4 5" key="1">
    <citation type="submission" date="2012-05" db="EMBL/GenBank/DDBJ databases">
        <title>Finished plasmid 2 of genome of Oscillatoria sp. PCC 7112.</title>
        <authorList>
            <consortium name="US DOE Joint Genome Institute"/>
            <person name="Gugger M."/>
            <person name="Coursin T."/>
            <person name="Rippka R."/>
            <person name="Tandeau De Marsac N."/>
            <person name="Huntemann M."/>
            <person name="Wei C.-L."/>
            <person name="Han J."/>
            <person name="Detter J.C."/>
            <person name="Han C."/>
            <person name="Tapia R."/>
            <person name="Davenport K."/>
            <person name="Daligault H."/>
            <person name="Erkkila T."/>
            <person name="Gu W."/>
            <person name="Munk A.C.C."/>
            <person name="Teshima H."/>
            <person name="Xu Y."/>
            <person name="Chain P."/>
            <person name="Chen A."/>
            <person name="Krypides N."/>
            <person name="Mavromatis K."/>
            <person name="Markowitz V."/>
            <person name="Szeto E."/>
            <person name="Ivanova N."/>
            <person name="Mikhailova N."/>
            <person name="Ovchinnikova G."/>
            <person name="Pagani I."/>
            <person name="Pati A."/>
            <person name="Goodwin L."/>
            <person name="Peters L."/>
            <person name="Pitluck S."/>
            <person name="Woyke T."/>
            <person name="Kerfeld C."/>
        </authorList>
    </citation>
    <scope>NUCLEOTIDE SEQUENCE [LARGE SCALE GENOMIC DNA]</scope>
    <source>
        <strain evidence="4 5">PCC 7112</strain>
        <plasmid evidence="4 5">pOSC7112.02</plasmid>
    </source>
</reference>
<dbReference type="SUPFAM" id="SSF50978">
    <property type="entry name" value="WD40 repeat-like"/>
    <property type="match status" value="1"/>
</dbReference>
<protein>
    <submittedName>
        <fullName evidence="4">WD40 repeat-containing protein</fullName>
    </submittedName>
</protein>
<evidence type="ECO:0000256" key="3">
    <source>
        <dbReference type="PROSITE-ProRule" id="PRU00221"/>
    </source>
</evidence>
<dbReference type="InterPro" id="IPR020472">
    <property type="entry name" value="WD40_PAC1"/>
</dbReference>
<dbReference type="PATRIC" id="fig|179408.3.peg.8039"/>
<dbReference type="PANTHER" id="PTHR19879:SF9">
    <property type="entry name" value="TRANSCRIPTION INITIATION FACTOR TFIID SUBUNIT 5"/>
    <property type="match status" value="1"/>
</dbReference>
<dbReference type="SMR" id="K9VUC9"/>
<dbReference type="SMART" id="SM00320">
    <property type="entry name" value="WD40"/>
    <property type="match status" value="7"/>
</dbReference>
<dbReference type="InterPro" id="IPR001680">
    <property type="entry name" value="WD40_rpt"/>
</dbReference>
<dbReference type="AlphaFoldDB" id="K9VUC9"/>
<keyword evidence="4" id="KW-0614">Plasmid</keyword>
<evidence type="ECO:0000313" key="5">
    <source>
        <dbReference type="Proteomes" id="UP000010478"/>
    </source>
</evidence>
<feature type="repeat" description="WD" evidence="3">
    <location>
        <begin position="62"/>
        <end position="103"/>
    </location>
</feature>
<dbReference type="EMBL" id="CP003616">
    <property type="protein sequence ID" value="AFZ10820.1"/>
    <property type="molecule type" value="Genomic_DNA"/>
</dbReference>
<feature type="repeat" description="WD" evidence="3">
    <location>
        <begin position="104"/>
        <end position="145"/>
    </location>
</feature>
<keyword evidence="5" id="KW-1185">Reference proteome</keyword>
<keyword evidence="2" id="KW-0677">Repeat</keyword>
<dbReference type="RefSeq" id="WP_015179785.1">
    <property type="nucleotide sequence ID" value="NC_019730.1"/>
</dbReference>
<feature type="repeat" description="WD" evidence="3">
    <location>
        <begin position="146"/>
        <end position="187"/>
    </location>
</feature>
<gene>
    <name evidence="4" type="ORF">Osc7112_6718</name>
</gene>
<dbReference type="HOGENOM" id="CLU_000288_57_33_3"/>
<dbReference type="Gene3D" id="2.130.10.10">
    <property type="entry name" value="YVTN repeat-like/Quinoprotein amine dehydrogenase"/>
    <property type="match status" value="3"/>
</dbReference>
<proteinExistence type="predicted"/>
<evidence type="ECO:0000256" key="1">
    <source>
        <dbReference type="ARBA" id="ARBA00022574"/>
    </source>
</evidence>
<dbReference type="CDD" id="cd00200">
    <property type="entry name" value="WD40"/>
    <property type="match status" value="1"/>
</dbReference>
<feature type="repeat" description="WD" evidence="3">
    <location>
        <begin position="230"/>
        <end position="271"/>
    </location>
</feature>
<geneLocation type="plasmid" evidence="4 5">
    <name>pOSC7112.02</name>
</geneLocation>
<dbReference type="KEGG" id="oni:Osc7112_6718"/>
<dbReference type="Pfam" id="PF00400">
    <property type="entry name" value="WD40"/>
    <property type="match status" value="6"/>
</dbReference>
<keyword evidence="1 3" id="KW-0853">WD repeat</keyword>
<feature type="repeat" description="WD" evidence="3">
    <location>
        <begin position="188"/>
        <end position="229"/>
    </location>
</feature>
<name>K9VUC9_9CYAN</name>
<evidence type="ECO:0000256" key="2">
    <source>
        <dbReference type="ARBA" id="ARBA00022737"/>
    </source>
</evidence>
<feature type="repeat" description="WD" evidence="3">
    <location>
        <begin position="325"/>
        <end position="353"/>
    </location>
</feature>
<evidence type="ECO:0000313" key="4">
    <source>
        <dbReference type="EMBL" id="AFZ10820.1"/>
    </source>
</evidence>
<dbReference type="InterPro" id="IPR019775">
    <property type="entry name" value="WD40_repeat_CS"/>
</dbReference>